<proteinExistence type="predicted"/>
<dbReference type="EMBL" id="JASFZW010000007">
    <property type="protein sequence ID" value="KAK2077065.1"/>
    <property type="molecule type" value="Genomic_DNA"/>
</dbReference>
<protein>
    <submittedName>
        <fullName evidence="1">Uncharacterized protein</fullName>
    </submittedName>
</protein>
<dbReference type="Proteomes" id="UP001255856">
    <property type="component" value="Unassembled WGS sequence"/>
</dbReference>
<dbReference type="InterPro" id="IPR053250">
    <property type="entry name" value="Glycosyltransferase_77"/>
</dbReference>
<dbReference type="GO" id="GO:0052636">
    <property type="term" value="F:arabinosyltransferase activity"/>
    <property type="evidence" value="ECO:0007669"/>
    <property type="project" value="TreeGrafter"/>
</dbReference>
<evidence type="ECO:0000313" key="1">
    <source>
        <dbReference type="EMBL" id="KAK2077065.1"/>
    </source>
</evidence>
<keyword evidence="2" id="KW-1185">Reference proteome</keyword>
<dbReference type="GO" id="GO:0005794">
    <property type="term" value="C:Golgi apparatus"/>
    <property type="evidence" value="ECO:0007669"/>
    <property type="project" value="TreeGrafter"/>
</dbReference>
<dbReference type="GO" id="GO:0052325">
    <property type="term" value="P:cell wall pectin biosynthetic process"/>
    <property type="evidence" value="ECO:0007669"/>
    <property type="project" value="TreeGrafter"/>
</dbReference>
<gene>
    <name evidence="1" type="ORF">QBZ16_004698</name>
</gene>
<sequence length="425" mass="49197">MRNPIPFLQRYTEFDVLASSDGLYSPVFSEQLEQTENFHRRPNPGIALFRPSAESLVFSWLDCVLRGLDSDRACLAAQVQQDLKRIENFPEPAVLAHYDSVVLGALPTNLFVGGQMWLEGYHQRDNASDIFAQHASGQSCAEAKKHRMREDGRWLMDGERHFDNMVGFIAYDPDIPLELLETVQTFADPTDEWMLMRREAYGEDWIYPQLEDKLPHLYLVNHQLRQLRSQMVLAAELGNAAVILPRFVCGHDKNAYGLGGRVLGSRMRIPFHCPADMILDFRAIKQHRPAGFKEYNFLLKSGAELHNKTRLDVYICQPDELGCETGDTPVKLTYRQSVRIQPRRTLAQLRRLFLSAIRQHRLLYFHGDMANLMVMTEDEIWRHSSELQKFMGYDLFWDLPGHFTASERQLNDTWQAVLEEYRGCD</sequence>
<evidence type="ECO:0000313" key="2">
    <source>
        <dbReference type="Proteomes" id="UP001255856"/>
    </source>
</evidence>
<organism evidence="1 2">
    <name type="scientific">Prototheca wickerhamii</name>
    <dbReference type="NCBI Taxonomy" id="3111"/>
    <lineage>
        <taxon>Eukaryota</taxon>
        <taxon>Viridiplantae</taxon>
        <taxon>Chlorophyta</taxon>
        <taxon>core chlorophytes</taxon>
        <taxon>Trebouxiophyceae</taxon>
        <taxon>Chlorellales</taxon>
        <taxon>Chlorellaceae</taxon>
        <taxon>Prototheca</taxon>
    </lineage>
</organism>
<dbReference type="PANTHER" id="PTHR46936">
    <property type="entry name" value="ARABINOSYLTRANSFERASE XEG113"/>
    <property type="match status" value="1"/>
</dbReference>
<comment type="caution">
    <text evidence="1">The sequence shown here is derived from an EMBL/GenBank/DDBJ whole genome shotgun (WGS) entry which is preliminary data.</text>
</comment>
<reference evidence="1" key="1">
    <citation type="submission" date="2021-01" db="EMBL/GenBank/DDBJ databases">
        <authorList>
            <person name="Eckstrom K.M.E."/>
        </authorList>
    </citation>
    <scope>NUCLEOTIDE SEQUENCE</scope>
    <source>
        <strain evidence="1">UVCC 0001</strain>
    </source>
</reference>
<name>A0AAD9IH13_PROWI</name>
<dbReference type="AlphaFoldDB" id="A0AAD9IH13"/>
<dbReference type="PANTHER" id="PTHR46936:SF1">
    <property type="entry name" value="ARABINOSYLTRANSFERASE XEG113"/>
    <property type="match status" value="1"/>
</dbReference>
<accession>A0AAD9IH13</accession>